<accession>A0A6P6S0M2</accession>
<dbReference type="PROSITE" id="PS00630">
    <property type="entry name" value="IMP_2"/>
    <property type="match status" value="1"/>
</dbReference>
<feature type="compositionally biased region" description="Polar residues" evidence="7">
    <location>
        <begin position="828"/>
        <end position="837"/>
    </location>
</feature>
<evidence type="ECO:0000313" key="8">
    <source>
        <dbReference type="Proteomes" id="UP000515125"/>
    </source>
</evidence>
<sequence length="1155" mass="122907">MKSKYDTSQFDRGVDVSAIGCGDRVHAFEEEKNCGTSRAANLASYGLSKDCKGGEANMRQPGVEPGSPAWKAGILTHAEAFEFGENAVAQWQHCHLNCFLPYRGILAWDPPCTAPDIDSRETWRDTPSTVRACRKKRFFAKAAVTGAFASPYGDEGEEETPWRQANLGLSGTTLSPSAHLLLLLCLVCRPPFPTVSRGNFFFLNPADAEASRCFHSRETANIGAPAGAACWPHFFRAGFPASGPGGIARVADGHCASSLHASVDTTTKPSHPAAEGGLSGESTRKAHTQPRPPAKFVAEEHFLHELLTRIFTLHLRMQDLLQYQQQQSVQLRSEDSAVSLPTLHLYEKKDGSCVAAADIVAQVFILASLRARFPDDVCIAEETADLFSPLLPEGAFLRGPAASKRGPGQQLVSDVQTAVQTAAEQLFKELRLPEKLLTENGASPASINRNAFTDRGHYASAATLEASGPPVSTVLLATRGAPWHLLREVVWLLAKGSPQHLLALLREGFQEGLAPEAVERAACLRRAAAATTMEGREHLKVSSAVSDAEEPQGGWATALLLRGLQRLLCRPGAFLSEQAAIASPETGAAASVTSRAPAAGETQGPRGLRCWLIDPIDGTRAFFEEQKHHCFSTAVALLVSREQGHTAGELPKVVLASICCPSYDLWNSCRGSNMLPLCSPGTSKSPAPADKSGTPTDSAADAAPSDPESGIRTLLRGHSNAREGAIAGVGAENNEERPLLCAERLRGCVLTKAEDLPARLTVRDIRSGALLQLVQQQEEEEVQGQQQQAAPLQPVAGSTTGDWPWCINHGHRGARLPAAATGAATPEKPSQSAANASSVPFRWTVSTPNYERMHSLLQEHLSSPLGGPAPSWTVPPEEHPLEDFGSGRLYAMPYVPYSKIPPEGLATPTKGDSSSSRVPNNLSDRRLARDAPSGRASKGQQFLALRCGHIVKYLAVALGHADAFLLLPTRYQRKLPVGPAAGCLSAHTAHLVQPQARAHDSFDGLSPAHPSPQGEEATGRKDGASVACGRPLLMVWDHAAGAAIVEMLGGVVLDSAWQRVQSYCYLPPKSPSDVASRSPEASAQGWQATTAARAAGSPQSGALLTSFLRTNPLPLQETALPPVAFALRGEALVAARNPQAAARAFAALGALKNSY</sequence>
<keyword evidence="3 6" id="KW-0479">Metal-binding</keyword>
<dbReference type="InterPro" id="IPR051090">
    <property type="entry name" value="Inositol_monoP_superfamily"/>
</dbReference>
<feature type="binding site" evidence="6">
    <location>
        <position position="616"/>
    </location>
    <ligand>
        <name>Mg(2+)</name>
        <dbReference type="ChEBI" id="CHEBI:18420"/>
        <label>1</label>
        <note>catalytic</note>
    </ligand>
</feature>
<feature type="region of interest" description="Disordered" evidence="7">
    <location>
        <begin position="818"/>
        <end position="837"/>
    </location>
</feature>
<comment type="similarity">
    <text evidence="2">Belongs to the inositol monophosphatase superfamily.</text>
</comment>
<evidence type="ECO:0000256" key="3">
    <source>
        <dbReference type="ARBA" id="ARBA00022723"/>
    </source>
</evidence>
<keyword evidence="8" id="KW-1185">Reference proteome</keyword>
<name>A0A6P6S0M2_9EIME</name>
<reference evidence="9" key="1">
    <citation type="submission" date="2025-08" db="UniProtKB">
        <authorList>
            <consortium name="RefSeq"/>
        </authorList>
    </citation>
    <scope>IDENTIFICATION</scope>
</reference>
<keyword evidence="5 6" id="KW-0460">Magnesium</keyword>
<evidence type="ECO:0000256" key="6">
    <source>
        <dbReference type="PIRSR" id="PIRSR600760-2"/>
    </source>
</evidence>
<dbReference type="Proteomes" id="UP000515125">
    <property type="component" value="Unplaced"/>
</dbReference>
<organism evidence="8 9">
    <name type="scientific">Cyclospora cayetanensis</name>
    <dbReference type="NCBI Taxonomy" id="88456"/>
    <lineage>
        <taxon>Eukaryota</taxon>
        <taxon>Sar</taxon>
        <taxon>Alveolata</taxon>
        <taxon>Apicomplexa</taxon>
        <taxon>Conoidasida</taxon>
        <taxon>Coccidia</taxon>
        <taxon>Eucoccidiorida</taxon>
        <taxon>Eimeriorina</taxon>
        <taxon>Eimeriidae</taxon>
        <taxon>Cyclospora</taxon>
    </lineage>
</organism>
<protein>
    <submittedName>
        <fullName evidence="9">Uncharacterized protein LOC34623546</fullName>
    </submittedName>
</protein>
<feature type="region of interest" description="Disordered" evidence="7">
    <location>
        <begin position="995"/>
        <end position="1023"/>
    </location>
</feature>
<dbReference type="RefSeq" id="XP_026193172.1">
    <property type="nucleotide sequence ID" value="XM_026337387.1"/>
</dbReference>
<dbReference type="InterPro" id="IPR000760">
    <property type="entry name" value="Inositol_monophosphatase-like"/>
</dbReference>
<evidence type="ECO:0000256" key="7">
    <source>
        <dbReference type="SAM" id="MobiDB-lite"/>
    </source>
</evidence>
<proteinExistence type="inferred from homology"/>
<dbReference type="Pfam" id="PF00459">
    <property type="entry name" value="Inositol_P"/>
    <property type="match status" value="1"/>
</dbReference>
<dbReference type="GO" id="GO:0016791">
    <property type="term" value="F:phosphatase activity"/>
    <property type="evidence" value="ECO:0007669"/>
    <property type="project" value="UniProtKB-ARBA"/>
</dbReference>
<dbReference type="PANTHER" id="PTHR43200:SF6">
    <property type="entry name" value="3'(2'),5'-BISPHOSPHATE NUCLEOTIDASE"/>
    <property type="match status" value="1"/>
</dbReference>
<evidence type="ECO:0000256" key="5">
    <source>
        <dbReference type="ARBA" id="ARBA00022842"/>
    </source>
</evidence>
<feature type="binding site" evidence="6">
    <location>
        <position position="381"/>
    </location>
    <ligand>
        <name>Mg(2+)</name>
        <dbReference type="ChEBI" id="CHEBI:18420"/>
        <label>1</label>
        <note>catalytic</note>
    </ligand>
</feature>
<evidence type="ECO:0000256" key="1">
    <source>
        <dbReference type="ARBA" id="ARBA00001946"/>
    </source>
</evidence>
<dbReference type="AlphaFoldDB" id="A0A6P6S0M2"/>
<dbReference type="Gene3D" id="3.40.190.80">
    <property type="match status" value="1"/>
</dbReference>
<feature type="compositionally biased region" description="Polar residues" evidence="7">
    <location>
        <begin position="910"/>
        <end position="922"/>
    </location>
</feature>
<comment type="cofactor">
    <cofactor evidence="1 6">
        <name>Mg(2+)</name>
        <dbReference type="ChEBI" id="CHEBI:18420"/>
    </cofactor>
</comment>
<feature type="binding site" evidence="6">
    <location>
        <position position="614"/>
    </location>
    <ligand>
        <name>Mg(2+)</name>
        <dbReference type="ChEBI" id="CHEBI:18420"/>
        <label>1</label>
        <note>catalytic</note>
    </ligand>
</feature>
<gene>
    <name evidence="9" type="primary">LOC34623546</name>
</gene>
<dbReference type="SUPFAM" id="SSF56655">
    <property type="entry name" value="Carbohydrate phosphatase"/>
    <property type="match status" value="3"/>
</dbReference>
<dbReference type="OrthoDB" id="411145at2759"/>
<dbReference type="GO" id="GO:0046854">
    <property type="term" value="P:phosphatidylinositol phosphate biosynthetic process"/>
    <property type="evidence" value="ECO:0007669"/>
    <property type="project" value="InterPro"/>
</dbReference>
<dbReference type="Gene3D" id="3.30.540.10">
    <property type="entry name" value="Fructose-1,6-Bisphosphatase, subunit A, domain 1"/>
    <property type="match status" value="2"/>
</dbReference>
<keyword evidence="4" id="KW-0378">Hydrolase</keyword>
<feature type="compositionally biased region" description="Low complexity" evidence="7">
    <location>
        <begin position="694"/>
        <end position="707"/>
    </location>
</feature>
<feature type="region of interest" description="Disordered" evidence="7">
    <location>
        <begin position="903"/>
        <end position="935"/>
    </location>
</feature>
<feature type="region of interest" description="Disordered" evidence="7">
    <location>
        <begin position="680"/>
        <end position="712"/>
    </location>
</feature>
<dbReference type="InterPro" id="IPR020550">
    <property type="entry name" value="Inositol_monophosphatase_CS"/>
</dbReference>
<feature type="binding site" evidence="6">
    <location>
        <position position="617"/>
    </location>
    <ligand>
        <name>Mg(2+)</name>
        <dbReference type="ChEBI" id="CHEBI:18420"/>
        <label>1</label>
        <note>catalytic</note>
    </ligand>
</feature>
<dbReference type="GeneID" id="34623546"/>
<dbReference type="PANTHER" id="PTHR43200">
    <property type="entry name" value="PHOSPHATASE"/>
    <property type="match status" value="1"/>
</dbReference>
<evidence type="ECO:0000256" key="2">
    <source>
        <dbReference type="ARBA" id="ARBA00009759"/>
    </source>
</evidence>
<dbReference type="GO" id="GO:0046872">
    <property type="term" value="F:metal ion binding"/>
    <property type="evidence" value="ECO:0007669"/>
    <property type="project" value="UniProtKB-KW"/>
</dbReference>
<evidence type="ECO:0000256" key="4">
    <source>
        <dbReference type="ARBA" id="ARBA00022801"/>
    </source>
</evidence>
<feature type="region of interest" description="Disordered" evidence="7">
    <location>
        <begin position="262"/>
        <end position="291"/>
    </location>
</feature>
<evidence type="ECO:0000313" key="9">
    <source>
        <dbReference type="RefSeq" id="XP_026193172.1"/>
    </source>
</evidence>